<accession>W9GCZ1</accession>
<dbReference type="EMBL" id="AWQS01000345">
    <property type="protein sequence ID" value="EWT04061.1"/>
    <property type="molecule type" value="Genomic_DNA"/>
</dbReference>
<name>W9GCZ1_9MICO</name>
<keyword evidence="2" id="KW-1185">Reference proteome</keyword>
<dbReference type="Proteomes" id="UP000019494">
    <property type="component" value="Unassembled WGS sequence"/>
</dbReference>
<organism evidence="1 2">
    <name type="scientific">Intrasporangium chromatireducens Q5-1</name>
    <dbReference type="NCBI Taxonomy" id="584657"/>
    <lineage>
        <taxon>Bacteria</taxon>
        <taxon>Bacillati</taxon>
        <taxon>Actinomycetota</taxon>
        <taxon>Actinomycetes</taxon>
        <taxon>Micrococcales</taxon>
        <taxon>Intrasporangiaceae</taxon>
        <taxon>Intrasporangium</taxon>
    </lineage>
</organism>
<sequence>MPIHERVTGYTVAQLHNDIVDYNQVIHLTLETSGPVFLGFPEQQPDDWLSFGTDGTTTAFLAASQFDGIYHLLQSESPAYFSALSLFGIRAVDLTTGDEPTGEGPADHDALAQFMRDARALHPRNVDTT</sequence>
<comment type="caution">
    <text evidence="1">The sequence shown here is derived from an EMBL/GenBank/DDBJ whole genome shotgun (WGS) entry which is preliminary data.</text>
</comment>
<evidence type="ECO:0000313" key="1">
    <source>
        <dbReference type="EMBL" id="EWT04061.1"/>
    </source>
</evidence>
<evidence type="ECO:0000313" key="2">
    <source>
        <dbReference type="Proteomes" id="UP000019494"/>
    </source>
</evidence>
<dbReference type="RefSeq" id="WP_034721842.1">
    <property type="nucleotide sequence ID" value="NZ_AWQS01000345.1"/>
</dbReference>
<dbReference type="AlphaFoldDB" id="W9GCZ1"/>
<protein>
    <submittedName>
        <fullName evidence="1">Uncharacterized protein</fullName>
    </submittedName>
</protein>
<gene>
    <name evidence="1" type="ORF">N864_16280</name>
</gene>
<proteinExistence type="predicted"/>
<dbReference type="OrthoDB" id="9905725at2"/>
<reference evidence="2" key="1">
    <citation type="submission" date="2013-08" db="EMBL/GenBank/DDBJ databases">
        <title>Intrasporangium oryzae NRRL B-24470.</title>
        <authorList>
            <person name="Liu H."/>
            <person name="Wang G."/>
        </authorList>
    </citation>
    <scope>NUCLEOTIDE SEQUENCE [LARGE SCALE GENOMIC DNA]</scope>
    <source>
        <strain evidence="2">Q5-1</strain>
    </source>
</reference>